<dbReference type="GeneID" id="36628346"/>
<keyword evidence="1" id="KW-1133">Transmembrane helix</keyword>
<organism evidence="2 3">
    <name type="scientific">Trichoderma harzianum CBS 226.95</name>
    <dbReference type="NCBI Taxonomy" id="983964"/>
    <lineage>
        <taxon>Eukaryota</taxon>
        <taxon>Fungi</taxon>
        <taxon>Dikarya</taxon>
        <taxon>Ascomycota</taxon>
        <taxon>Pezizomycotina</taxon>
        <taxon>Sordariomycetes</taxon>
        <taxon>Hypocreomycetidae</taxon>
        <taxon>Hypocreales</taxon>
        <taxon>Hypocreaceae</taxon>
        <taxon>Trichoderma</taxon>
    </lineage>
</organism>
<evidence type="ECO:0000313" key="3">
    <source>
        <dbReference type="Proteomes" id="UP000241690"/>
    </source>
</evidence>
<name>A0A2T4A080_TRIHA</name>
<reference evidence="2 3" key="1">
    <citation type="submission" date="2016-07" db="EMBL/GenBank/DDBJ databases">
        <title>Multiple horizontal gene transfer events from other fungi enriched the ability of initially mycotrophic Trichoderma (Ascomycota) to feed on dead plant biomass.</title>
        <authorList>
            <consortium name="DOE Joint Genome Institute"/>
            <person name="Aerts A."/>
            <person name="Atanasova L."/>
            <person name="Chenthamara K."/>
            <person name="Zhang J."/>
            <person name="Grujic M."/>
            <person name="Henrissat B."/>
            <person name="Kuo A."/>
            <person name="Salamov A."/>
            <person name="Lipzen A."/>
            <person name="Labutti K."/>
            <person name="Barry K."/>
            <person name="Miao Y."/>
            <person name="Rahimi M.J."/>
            <person name="Shen Q."/>
            <person name="Grigoriev I.V."/>
            <person name="Kubicek C.P."/>
            <person name="Druzhinina I.S."/>
        </authorList>
    </citation>
    <scope>NUCLEOTIDE SEQUENCE [LARGE SCALE GENOMIC DNA]</scope>
    <source>
        <strain evidence="2 3">CBS 226.95</strain>
    </source>
</reference>
<dbReference type="AlphaFoldDB" id="A0A2T4A080"/>
<protein>
    <submittedName>
        <fullName evidence="2">Uncharacterized protein</fullName>
    </submittedName>
</protein>
<evidence type="ECO:0000256" key="1">
    <source>
        <dbReference type="SAM" id="Phobius"/>
    </source>
</evidence>
<evidence type="ECO:0000313" key="2">
    <source>
        <dbReference type="EMBL" id="PTB50466.1"/>
    </source>
</evidence>
<keyword evidence="1" id="KW-0812">Transmembrane</keyword>
<dbReference type="RefSeq" id="XP_024770143.1">
    <property type="nucleotide sequence ID" value="XM_024919777.1"/>
</dbReference>
<keyword evidence="3" id="KW-1185">Reference proteome</keyword>
<accession>A0A2T4A080</accession>
<feature type="transmembrane region" description="Helical" evidence="1">
    <location>
        <begin position="131"/>
        <end position="153"/>
    </location>
</feature>
<proteinExistence type="predicted"/>
<dbReference type="Proteomes" id="UP000241690">
    <property type="component" value="Unassembled WGS sequence"/>
</dbReference>
<keyword evidence="1" id="KW-0472">Membrane</keyword>
<dbReference type="EMBL" id="KZ679688">
    <property type="protein sequence ID" value="PTB50466.1"/>
    <property type="molecule type" value="Genomic_DNA"/>
</dbReference>
<sequence>MTTLCFCCGKTTTSTSPDMAIVNLSTRTALYHTAQYLSGQLQLYNVLATRQIFRLMLKKHRNHSADAGPSWVCPALPPPWLPALPSQGSHQISIPIVSLGPPVLFFLPSFLTHGFPGPSLHRPKQKKTGSLFVFGLVILQTRALICPFVSFAARCFDRGSSSSLTLSLPVSYRHFYQDRTKEAAVS</sequence>
<gene>
    <name evidence="2" type="ORF">M431DRAFT_512031</name>
</gene>